<reference evidence="1" key="1">
    <citation type="submission" date="2010-12" db="EMBL/GenBank/DDBJ databases">
        <title>Complete sequence of Rhodopseudomonas palustris DX-1.</title>
        <authorList>
            <consortium name="US DOE Joint Genome Institute"/>
            <person name="Lucas S."/>
            <person name="Copeland A."/>
            <person name="Lapidus A."/>
            <person name="Cheng J.-F."/>
            <person name="Goodwin L."/>
            <person name="Pitluck S."/>
            <person name="Misra M."/>
            <person name="Chertkov O."/>
            <person name="Detter J.C."/>
            <person name="Han C."/>
            <person name="Tapia R."/>
            <person name="Land M."/>
            <person name="Hauser L."/>
            <person name="Kyrpides N."/>
            <person name="Ivanova N."/>
            <person name="Ovchinnikova G."/>
            <person name="Logan B."/>
            <person name="Oda Y."/>
            <person name="Harwood C."/>
            <person name="Woyke T."/>
        </authorList>
    </citation>
    <scope>NUCLEOTIDE SEQUENCE [LARGE SCALE GENOMIC DNA]</scope>
    <source>
        <strain evidence="1">DX-1</strain>
    </source>
</reference>
<dbReference type="KEGG" id="rpx:Rpdx1_2513"/>
<dbReference type="BioCyc" id="RPAL652103:RPDX1_RS12365-MONOMER"/>
<protein>
    <submittedName>
        <fullName evidence="1">Uncharacterized protein</fullName>
    </submittedName>
</protein>
<accession>E6VFL2</accession>
<organism evidence="1 2">
    <name type="scientific">Rhodopseudomonas palustris (strain DX-1)</name>
    <dbReference type="NCBI Taxonomy" id="652103"/>
    <lineage>
        <taxon>Bacteria</taxon>
        <taxon>Pseudomonadati</taxon>
        <taxon>Pseudomonadota</taxon>
        <taxon>Alphaproteobacteria</taxon>
        <taxon>Hyphomicrobiales</taxon>
        <taxon>Nitrobacteraceae</taxon>
        <taxon>Rhodopseudomonas</taxon>
    </lineage>
</organism>
<name>E6VFL2_RHOPX</name>
<dbReference type="OrthoDB" id="8313682at2"/>
<dbReference type="AlphaFoldDB" id="E6VFL2"/>
<evidence type="ECO:0000313" key="1">
    <source>
        <dbReference type="EMBL" id="ADU44104.1"/>
    </source>
</evidence>
<gene>
    <name evidence="1" type="ordered locus">Rpdx1_2513</name>
</gene>
<proteinExistence type="predicted"/>
<dbReference type="Proteomes" id="UP000001402">
    <property type="component" value="Chromosome"/>
</dbReference>
<dbReference type="EMBL" id="CP002418">
    <property type="protein sequence ID" value="ADU44104.1"/>
    <property type="molecule type" value="Genomic_DNA"/>
</dbReference>
<evidence type="ECO:0000313" key="2">
    <source>
        <dbReference type="Proteomes" id="UP000001402"/>
    </source>
</evidence>
<sequence>MADAAAIRTVAQAMAPQKSEGRFGLLDTWPARLAKEIYAAITLPGDVYQGKASMWGEDGRTSLEAINRSADLAGTVMGSTFGAPAGALGAGFVRRTRGATPYNDVGHMMFVADKKLNDIEHYGNNLWHFDTESVPVGQLMHADSPDFRRGLYRALRSDYGRAEARALVDEANPQRIVDSAGLWDNLDLTAKAWNDFLNSKNIRAVQTADGAIVFDPSLVRKVAE</sequence>
<dbReference type="HOGENOM" id="CLU_1234233_0_0_5"/>